<reference evidence="3" key="1">
    <citation type="journal article" date="2019" name="Int. J. Syst. Evol. Microbiol.">
        <title>The Global Catalogue of Microorganisms (GCM) 10K type strain sequencing project: providing services to taxonomists for standard genome sequencing and annotation.</title>
        <authorList>
            <consortium name="The Broad Institute Genomics Platform"/>
            <consortium name="The Broad Institute Genome Sequencing Center for Infectious Disease"/>
            <person name="Wu L."/>
            <person name="Ma J."/>
        </authorList>
    </citation>
    <scope>NUCLEOTIDE SEQUENCE [LARGE SCALE GENOMIC DNA]</scope>
    <source>
        <strain evidence="3">CCUG 62793</strain>
    </source>
</reference>
<sequence>MSDKAEKFEVAVIGKQIRVQRTLKTAYGWVDLDLTYEHSIPRDKLTLEDIHDSSLEIAIADLQSRRTQKQASPDDQQPATSA</sequence>
<dbReference type="Proteomes" id="UP001597287">
    <property type="component" value="Unassembled WGS sequence"/>
</dbReference>
<dbReference type="RefSeq" id="WP_380106467.1">
    <property type="nucleotide sequence ID" value="NZ_JBHSIH010000001.1"/>
</dbReference>
<feature type="region of interest" description="Disordered" evidence="1">
    <location>
        <begin position="63"/>
        <end position="82"/>
    </location>
</feature>
<organism evidence="2 3">
    <name type="scientific">Delftia deserti</name>
    <dbReference type="NCBI Taxonomy" id="1651218"/>
    <lineage>
        <taxon>Bacteria</taxon>
        <taxon>Pseudomonadati</taxon>
        <taxon>Pseudomonadota</taxon>
        <taxon>Betaproteobacteria</taxon>
        <taxon>Burkholderiales</taxon>
        <taxon>Comamonadaceae</taxon>
        <taxon>Delftia</taxon>
    </lineage>
</organism>
<proteinExistence type="predicted"/>
<gene>
    <name evidence="2" type="ORF">ACFSPV_19805</name>
</gene>
<comment type="caution">
    <text evidence="2">The sequence shown here is derived from an EMBL/GenBank/DDBJ whole genome shotgun (WGS) entry which is preliminary data.</text>
</comment>
<evidence type="ECO:0000313" key="3">
    <source>
        <dbReference type="Proteomes" id="UP001597287"/>
    </source>
</evidence>
<protein>
    <submittedName>
        <fullName evidence="2">Uncharacterized protein</fullName>
    </submittedName>
</protein>
<keyword evidence="3" id="KW-1185">Reference proteome</keyword>
<feature type="compositionally biased region" description="Polar residues" evidence="1">
    <location>
        <begin position="69"/>
        <end position="82"/>
    </location>
</feature>
<evidence type="ECO:0000313" key="2">
    <source>
        <dbReference type="EMBL" id="MFD2320952.1"/>
    </source>
</evidence>
<evidence type="ECO:0000256" key="1">
    <source>
        <dbReference type="SAM" id="MobiDB-lite"/>
    </source>
</evidence>
<accession>A0ABW5EW61</accession>
<dbReference type="EMBL" id="JBHUIG010000022">
    <property type="protein sequence ID" value="MFD2320952.1"/>
    <property type="molecule type" value="Genomic_DNA"/>
</dbReference>
<name>A0ABW5EW61_9BURK</name>